<dbReference type="EMBL" id="AGVO01000052">
    <property type="protein sequence ID" value="EHI51843.1"/>
    <property type="molecule type" value="Genomic_DNA"/>
</dbReference>
<dbReference type="Proteomes" id="UP000006428">
    <property type="component" value="Unassembled WGS sequence"/>
</dbReference>
<proteinExistence type="predicted"/>
<evidence type="ECO:0000313" key="5">
    <source>
        <dbReference type="Proteomes" id="UP000006428"/>
    </source>
</evidence>
<dbReference type="PRINTS" id="PR00069">
    <property type="entry name" value="ALDKETRDTASE"/>
</dbReference>
<gene>
    <name evidence="4" type="ORF">IYQ_14283</name>
</gene>
<feature type="region of interest" description="Disordered" evidence="2">
    <location>
        <begin position="301"/>
        <end position="374"/>
    </location>
</feature>
<evidence type="ECO:0000313" key="4">
    <source>
        <dbReference type="EMBL" id="EHI51843.1"/>
    </source>
</evidence>
<name>A0ABN0DY28_AERSS</name>
<dbReference type="PANTHER" id="PTHR43625">
    <property type="entry name" value="AFLATOXIN B1 ALDEHYDE REDUCTASE"/>
    <property type="match status" value="1"/>
</dbReference>
<reference evidence="4 5" key="1">
    <citation type="journal article" date="2012" name="Front. Microbiol.">
        <title>Draft Genome Sequence of the Virulent Strain 01-B526 of the Fish Pathogen Aeromonas salmonicida.</title>
        <authorList>
            <person name="Charette S.J."/>
            <person name="Brochu F."/>
            <person name="Boyle B."/>
            <person name="Filion G."/>
            <person name="Tanaka K.H."/>
            <person name="Derome N."/>
        </authorList>
    </citation>
    <scope>NUCLEOTIDE SEQUENCE [LARGE SCALE GENOMIC DNA]</scope>
    <source>
        <strain evidence="4 5">01-B526</strain>
    </source>
</reference>
<dbReference type="InterPro" id="IPR020471">
    <property type="entry name" value="AKR"/>
</dbReference>
<dbReference type="Gene3D" id="3.20.20.100">
    <property type="entry name" value="NADP-dependent oxidoreductase domain"/>
    <property type="match status" value="1"/>
</dbReference>
<dbReference type="InterPro" id="IPR050791">
    <property type="entry name" value="Aldo-Keto_reductase"/>
</dbReference>
<organism evidence="4 5">
    <name type="scientific">Aeromonas salmonicida subsp. salmonicida 01-B526</name>
    <dbReference type="NCBI Taxonomy" id="1076135"/>
    <lineage>
        <taxon>Bacteria</taxon>
        <taxon>Pseudomonadati</taxon>
        <taxon>Pseudomonadota</taxon>
        <taxon>Gammaproteobacteria</taxon>
        <taxon>Aeromonadales</taxon>
        <taxon>Aeromonadaceae</taxon>
        <taxon>Aeromonas</taxon>
    </lineage>
</organism>
<evidence type="ECO:0000259" key="3">
    <source>
        <dbReference type="Pfam" id="PF00248"/>
    </source>
</evidence>
<dbReference type="PANTHER" id="PTHR43625:SF40">
    <property type="entry name" value="ALDO-KETO REDUCTASE YAKC [NADP(+)]"/>
    <property type="match status" value="1"/>
</dbReference>
<dbReference type="InterPro" id="IPR023210">
    <property type="entry name" value="NADP_OxRdtase_dom"/>
</dbReference>
<keyword evidence="5" id="KW-1185">Reference proteome</keyword>
<feature type="compositionally biased region" description="Basic residues" evidence="2">
    <location>
        <begin position="365"/>
        <end position="374"/>
    </location>
</feature>
<dbReference type="InterPro" id="IPR036812">
    <property type="entry name" value="NAD(P)_OxRdtase_dom_sf"/>
</dbReference>
<protein>
    <submittedName>
        <fullName evidence="4">Aldo/keto reductase</fullName>
    </submittedName>
</protein>
<dbReference type="Pfam" id="PF00248">
    <property type="entry name" value="Aldo_ket_red"/>
    <property type="match status" value="1"/>
</dbReference>
<evidence type="ECO:0000256" key="2">
    <source>
        <dbReference type="SAM" id="MobiDB-lite"/>
    </source>
</evidence>
<feature type="domain" description="NADP-dependent oxidoreductase" evidence="3">
    <location>
        <begin position="1"/>
        <end position="254"/>
    </location>
</feature>
<keyword evidence="1" id="KW-0560">Oxidoreductase</keyword>
<evidence type="ECO:0000256" key="1">
    <source>
        <dbReference type="ARBA" id="ARBA00023002"/>
    </source>
</evidence>
<accession>A0ABN0DY28</accession>
<sequence length="374" mass="40224">MGLGCMGMSEFYGPRDDEQALRVLARAVEMGIDFLDTADMYGPHHNEALIGRFLATHGAGVKVATKFGIVRQSGEYRRTLDNSVQYARQSCEASLRRLGVEQIDLYYVHRIDPAHPIEETMAGLAQLVQEGKIAGVGLCEVSAATLRRAHAVHPVAAVQTEYSLWTRDVEAQVLPTCRALGIGLVAYSPLGRGFLTGRFQQDTVFEKGDFRANLPRFQQENIATNRSLVEVIMALAARKQCTTAQIALAWPAQVRWPAVAARTPWPAVGVRAGCGAPANSATRVGTGAAQDAGARHLAACRGGDRQRQGAPGTCPAPPVEPAGEAPGVRQLRRPAGRSGRSRAVWLCGRGLQRCPQPGQSGLSARRPRRHPDAG</sequence>
<comment type="caution">
    <text evidence="4">The sequence shown here is derived from an EMBL/GenBank/DDBJ whole genome shotgun (WGS) entry which is preliminary data.</text>
</comment>
<dbReference type="SUPFAM" id="SSF51430">
    <property type="entry name" value="NAD(P)-linked oxidoreductase"/>
    <property type="match status" value="1"/>
</dbReference>